<dbReference type="AlphaFoldDB" id="A0A5C4RUI4"/>
<feature type="domain" description="4'-phosphopantetheinyl transferase" evidence="3">
    <location>
        <begin position="105"/>
        <end position="168"/>
    </location>
</feature>
<dbReference type="SUPFAM" id="SSF56214">
    <property type="entry name" value="4'-phosphopantetheinyl transferase"/>
    <property type="match status" value="2"/>
</dbReference>
<keyword evidence="2 4" id="KW-0808">Transferase</keyword>
<dbReference type="Gene3D" id="3.90.470.20">
    <property type="entry name" value="4'-phosphopantetheinyl transferase domain"/>
    <property type="match status" value="2"/>
</dbReference>
<evidence type="ECO:0000313" key="4">
    <source>
        <dbReference type="EMBL" id="TNJ34658.1"/>
    </source>
</evidence>
<dbReference type="InterPro" id="IPR037143">
    <property type="entry name" value="4-PPantetheinyl_Trfase_dom_sf"/>
</dbReference>
<dbReference type="OrthoDB" id="9808281at2"/>
<comment type="caution">
    <text evidence="4">The sequence shown here is derived from an EMBL/GenBank/DDBJ whole genome shotgun (WGS) entry which is preliminary data.</text>
</comment>
<dbReference type="EMBL" id="SMDR01000001">
    <property type="protein sequence ID" value="TNJ34658.1"/>
    <property type="molecule type" value="Genomic_DNA"/>
</dbReference>
<protein>
    <submittedName>
        <fullName evidence="4">4'-phosphopantetheinyl transferase superfamily protein</fullName>
    </submittedName>
</protein>
<gene>
    <name evidence="4" type="ORF">E1B00_02400</name>
</gene>
<dbReference type="InterPro" id="IPR008278">
    <property type="entry name" value="4-PPantetheinyl_Trfase_dom"/>
</dbReference>
<organism evidence="4 5">
    <name type="scientific">Arenimonas terrae</name>
    <dbReference type="NCBI Taxonomy" id="2546226"/>
    <lineage>
        <taxon>Bacteria</taxon>
        <taxon>Pseudomonadati</taxon>
        <taxon>Pseudomonadota</taxon>
        <taxon>Gammaproteobacteria</taxon>
        <taxon>Lysobacterales</taxon>
        <taxon>Lysobacteraceae</taxon>
        <taxon>Arenimonas</taxon>
    </lineage>
</organism>
<dbReference type="Proteomes" id="UP000305760">
    <property type="component" value="Unassembled WGS sequence"/>
</dbReference>
<dbReference type="GO" id="GO:0005829">
    <property type="term" value="C:cytosol"/>
    <property type="evidence" value="ECO:0007669"/>
    <property type="project" value="TreeGrafter"/>
</dbReference>
<name>A0A5C4RUI4_9GAMM</name>
<dbReference type="PANTHER" id="PTHR12215">
    <property type="entry name" value="PHOSPHOPANTETHEINE TRANSFERASE"/>
    <property type="match status" value="1"/>
</dbReference>
<reference evidence="4 5" key="1">
    <citation type="submission" date="2019-03" db="EMBL/GenBank/DDBJ databases">
        <title>Arenimonas daejeonensis sp. nov., isolated from compost.</title>
        <authorList>
            <person name="Jeon C.O."/>
        </authorList>
    </citation>
    <scope>NUCLEOTIDE SEQUENCE [LARGE SCALE GENOMIC DNA]</scope>
    <source>
        <strain evidence="4 5">R29</strain>
    </source>
</reference>
<dbReference type="PANTHER" id="PTHR12215:SF10">
    <property type="entry name" value="L-AMINOADIPATE-SEMIALDEHYDE DEHYDROGENASE-PHOSPHOPANTETHEINYL TRANSFERASE"/>
    <property type="match status" value="1"/>
</dbReference>
<dbReference type="GO" id="GO:0000287">
    <property type="term" value="F:magnesium ion binding"/>
    <property type="evidence" value="ECO:0007669"/>
    <property type="project" value="InterPro"/>
</dbReference>
<dbReference type="GO" id="GO:0019878">
    <property type="term" value="P:lysine biosynthetic process via aminoadipic acid"/>
    <property type="evidence" value="ECO:0007669"/>
    <property type="project" value="TreeGrafter"/>
</dbReference>
<comment type="similarity">
    <text evidence="1">Belongs to the P-Pant transferase superfamily. Gsp/Sfp/HetI/AcpT family.</text>
</comment>
<dbReference type="InterPro" id="IPR050559">
    <property type="entry name" value="P-Pant_transferase_sf"/>
</dbReference>
<proteinExistence type="inferred from homology"/>
<dbReference type="GO" id="GO:0008897">
    <property type="term" value="F:holo-[acyl-carrier-protein] synthase activity"/>
    <property type="evidence" value="ECO:0007669"/>
    <property type="project" value="InterPro"/>
</dbReference>
<keyword evidence="5" id="KW-1185">Reference proteome</keyword>
<evidence type="ECO:0000256" key="2">
    <source>
        <dbReference type="ARBA" id="ARBA00022679"/>
    </source>
</evidence>
<dbReference type="RefSeq" id="WP_139445247.1">
    <property type="nucleotide sequence ID" value="NZ_SMDR01000001.1"/>
</dbReference>
<dbReference type="Pfam" id="PF01648">
    <property type="entry name" value="ACPS"/>
    <property type="match status" value="1"/>
</dbReference>
<evidence type="ECO:0000256" key="1">
    <source>
        <dbReference type="ARBA" id="ARBA00010990"/>
    </source>
</evidence>
<evidence type="ECO:0000259" key="3">
    <source>
        <dbReference type="Pfam" id="PF01648"/>
    </source>
</evidence>
<evidence type="ECO:0000313" key="5">
    <source>
        <dbReference type="Proteomes" id="UP000305760"/>
    </source>
</evidence>
<sequence length="227" mass="24696">MAETCLLEVTTLAASALPDAVEGWLSPAEQTRLLGIQASLRRRQYLAGHWLARVLSARAFGGEPAQWRWDDEAGPRPQLLRGGVRAWATLSHSGEHLAAAVAAQPIGLDLELPRRPRDVMALARYLFAPDEIARLLEVEAGAERERLFYVFWALKEARGKRGGEGLQATQARRVSSRRSDAALAEARVWPLGDTGALALAGWPGLVPQARGLPEGLPASHWTYVAAD</sequence>
<accession>A0A5C4RUI4</accession>